<evidence type="ECO:0000259" key="1">
    <source>
        <dbReference type="Pfam" id="PF13358"/>
    </source>
</evidence>
<feature type="domain" description="Tc1-like transposase DDE" evidence="1">
    <location>
        <begin position="91"/>
        <end position="211"/>
    </location>
</feature>
<dbReference type="Gene3D" id="3.30.420.10">
    <property type="entry name" value="Ribonuclease H-like superfamily/Ribonuclease H"/>
    <property type="match status" value="1"/>
</dbReference>
<accession>A0A9K3CSD3</accession>
<gene>
    <name evidence="2" type="ORF">KIPB_003070</name>
</gene>
<sequence length="213" mass="24133">MTAVHAKFKEHHRLFLVSLARNDPMGYLDEFGARFRLEFNMSISDTSVSRILHLHGLSRKVVSTIAARQRVATIIEYSAQINSLRPSHDMLVFCDESSCDVRDLLRRYGWEDKGKDLIMRVPMDRNGRISVMAFIGHTGVLDYNYVTGTYDSVAFVNTVFALFRKGYLNPYPLPRSVLIMDGAHIHTAKGVIDKIESLGIKVIVLSPYSPQQV</sequence>
<dbReference type="OrthoDB" id="127242at2759"/>
<evidence type="ECO:0000313" key="3">
    <source>
        <dbReference type="Proteomes" id="UP000265618"/>
    </source>
</evidence>
<dbReference type="Proteomes" id="UP000265618">
    <property type="component" value="Unassembled WGS sequence"/>
</dbReference>
<proteinExistence type="predicted"/>
<name>A0A9K3CSD3_9EUKA</name>
<comment type="caution">
    <text evidence="2">The sequence shown here is derived from an EMBL/GenBank/DDBJ whole genome shotgun (WGS) entry which is preliminary data.</text>
</comment>
<dbReference type="PANTHER" id="PTHR46564:SF1">
    <property type="entry name" value="TRANSPOSASE"/>
    <property type="match status" value="1"/>
</dbReference>
<organism evidence="2 3">
    <name type="scientific">Kipferlia bialata</name>
    <dbReference type="NCBI Taxonomy" id="797122"/>
    <lineage>
        <taxon>Eukaryota</taxon>
        <taxon>Metamonada</taxon>
        <taxon>Carpediemonas-like organisms</taxon>
        <taxon>Kipferlia</taxon>
    </lineage>
</organism>
<evidence type="ECO:0000313" key="2">
    <source>
        <dbReference type="EMBL" id="GIQ82007.1"/>
    </source>
</evidence>
<dbReference type="InterPro" id="IPR036397">
    <property type="entry name" value="RNaseH_sf"/>
</dbReference>
<dbReference type="AlphaFoldDB" id="A0A9K3CSD3"/>
<protein>
    <recommendedName>
        <fullName evidence="1">Tc1-like transposase DDE domain-containing protein</fullName>
    </recommendedName>
</protein>
<reference evidence="2 3" key="1">
    <citation type="journal article" date="2018" name="PLoS ONE">
        <title>The draft genome of Kipferlia bialata reveals reductive genome evolution in fornicate parasites.</title>
        <authorList>
            <person name="Tanifuji G."/>
            <person name="Takabayashi S."/>
            <person name="Kume K."/>
            <person name="Takagi M."/>
            <person name="Nakayama T."/>
            <person name="Kamikawa R."/>
            <person name="Inagaki Y."/>
            <person name="Hashimoto T."/>
        </authorList>
    </citation>
    <scope>NUCLEOTIDE SEQUENCE [LARGE SCALE GENOMIC DNA]</scope>
    <source>
        <strain evidence="2">NY0173</strain>
    </source>
</reference>
<dbReference type="EMBL" id="BDIP01000558">
    <property type="protein sequence ID" value="GIQ82007.1"/>
    <property type="molecule type" value="Genomic_DNA"/>
</dbReference>
<dbReference type="PANTHER" id="PTHR46564">
    <property type="entry name" value="TRANSPOSASE"/>
    <property type="match status" value="1"/>
</dbReference>
<keyword evidence="3" id="KW-1185">Reference proteome</keyword>
<dbReference type="InterPro" id="IPR038717">
    <property type="entry name" value="Tc1-like_DDE_dom"/>
</dbReference>
<dbReference type="Pfam" id="PF13358">
    <property type="entry name" value="DDE_3"/>
    <property type="match status" value="1"/>
</dbReference>
<dbReference type="GO" id="GO:0003676">
    <property type="term" value="F:nucleic acid binding"/>
    <property type="evidence" value="ECO:0007669"/>
    <property type="project" value="InterPro"/>
</dbReference>